<organism evidence="2 3">
    <name type="scientific">Ceraceosorus bombacis</name>
    <dbReference type="NCBI Taxonomy" id="401625"/>
    <lineage>
        <taxon>Eukaryota</taxon>
        <taxon>Fungi</taxon>
        <taxon>Dikarya</taxon>
        <taxon>Basidiomycota</taxon>
        <taxon>Ustilaginomycotina</taxon>
        <taxon>Exobasidiomycetes</taxon>
        <taxon>Ceraceosorales</taxon>
        <taxon>Ceraceosoraceae</taxon>
        <taxon>Ceraceosorus</taxon>
    </lineage>
</organism>
<accession>A0A0P1BB57</accession>
<proteinExistence type="predicted"/>
<dbReference type="Gene3D" id="6.20.250.70">
    <property type="match status" value="1"/>
</dbReference>
<feature type="region of interest" description="Disordered" evidence="1">
    <location>
        <begin position="210"/>
        <end position="301"/>
    </location>
</feature>
<evidence type="ECO:0000313" key="2">
    <source>
        <dbReference type="EMBL" id="CEH12921.1"/>
    </source>
</evidence>
<feature type="compositionally biased region" description="Basic and acidic residues" evidence="1">
    <location>
        <begin position="267"/>
        <end position="284"/>
    </location>
</feature>
<sequence>MSRHQNAEAGPSSGRKSSSTSSSSIKGVPKGFKESDLQSDSNLTDLGGGKQIWSIKLPDGVKPRDLDRLIIKVPRATEQAGAPLATFDATTATPQGAGKGKLLLYSLALASQASNAQASKKSLTSSGGAPGVGGGDSAAPTQLIAMAAGSSQRKGDEEERRQQVYNHLSSGPMEMEGMRLLLPKGQAGGLRLSSAPISRHLYIVRNPASKTDEDAASQPVAALPPVPDPGTAGTDRKRKQPWEKLQGYFEPSGARGGTDMGALTKVPKIELADESRTEKPISVKKEKRKDKDKHKSSKAKA</sequence>
<evidence type="ECO:0000256" key="1">
    <source>
        <dbReference type="SAM" id="MobiDB-lite"/>
    </source>
</evidence>
<dbReference type="EMBL" id="CCYA01000192">
    <property type="protein sequence ID" value="CEH12921.1"/>
    <property type="molecule type" value="Genomic_DNA"/>
</dbReference>
<protein>
    <submittedName>
        <fullName evidence="2">Uncharacterized protein</fullName>
    </submittedName>
</protein>
<feature type="region of interest" description="Disordered" evidence="1">
    <location>
        <begin position="1"/>
        <end position="50"/>
    </location>
</feature>
<feature type="compositionally biased region" description="Basic residues" evidence="1">
    <location>
        <begin position="285"/>
        <end position="301"/>
    </location>
</feature>
<reference evidence="2 3" key="1">
    <citation type="submission" date="2014-09" db="EMBL/GenBank/DDBJ databases">
        <authorList>
            <person name="Magalhaes I.L.F."/>
            <person name="Oliveira U."/>
            <person name="Santos F.R."/>
            <person name="Vidigal T.H.D.A."/>
            <person name="Brescovit A.D."/>
            <person name="Santos A.J."/>
        </authorList>
    </citation>
    <scope>NUCLEOTIDE SEQUENCE [LARGE SCALE GENOMIC DNA]</scope>
</reference>
<name>A0A0P1BB57_9BASI</name>
<evidence type="ECO:0000313" key="3">
    <source>
        <dbReference type="Proteomes" id="UP000054845"/>
    </source>
</evidence>
<dbReference type="Proteomes" id="UP000054845">
    <property type="component" value="Unassembled WGS sequence"/>
</dbReference>
<dbReference type="AlphaFoldDB" id="A0A0P1BB57"/>
<keyword evidence="3" id="KW-1185">Reference proteome</keyword>
<dbReference type="OrthoDB" id="76224at2759"/>
<feature type="compositionally biased region" description="Low complexity" evidence="1">
    <location>
        <begin position="12"/>
        <end position="24"/>
    </location>
</feature>